<sequence length="317" mass="35180">MTLPQPLRRSLNPMQQHVLDSLAKQPEWTPISREVVEGIRTQLHNGLADIADKLDPQRALWVSKHKLTTVHGCEAHHMAGLTDFAWSVNNVKGTVLHKAVELGLNWQGAVVPADIVDIALNQLADDDMASAGPFIEQLSPSERAQLRSSAIDLYTKFDESFPPLKASWRPVLESSARYEMFGQRINLSTRADLTLGAPGSKVIVDLKSGRIQASHREELRFYALVEAMRTGQAPRRLATYSLVTARAEVEDVTEGVLQAAVRKTIDGIHLLFELQRDRREPTTRPGTSCLWCPLATSCATGIKYLAQRDDPDAALDY</sequence>
<dbReference type="InterPro" id="IPR011604">
    <property type="entry name" value="PDDEXK-like_dom_sf"/>
</dbReference>
<dbReference type="InterPro" id="IPR038726">
    <property type="entry name" value="PDDEXK_AddAB-type"/>
</dbReference>
<proteinExistence type="predicted"/>
<dbReference type="EMBL" id="CAFAAG010000136">
    <property type="protein sequence ID" value="CAB4801881.1"/>
    <property type="molecule type" value="Genomic_DNA"/>
</dbReference>
<evidence type="ECO:0000259" key="1">
    <source>
        <dbReference type="Pfam" id="PF12705"/>
    </source>
</evidence>
<organism evidence="2">
    <name type="scientific">freshwater metagenome</name>
    <dbReference type="NCBI Taxonomy" id="449393"/>
    <lineage>
        <taxon>unclassified sequences</taxon>
        <taxon>metagenomes</taxon>
        <taxon>ecological metagenomes</taxon>
    </lineage>
</organism>
<name>A0A6J6XWV7_9ZZZZ</name>
<feature type="domain" description="PD-(D/E)XK endonuclease-like" evidence="1">
    <location>
        <begin position="65"/>
        <end position="298"/>
    </location>
</feature>
<dbReference type="Gene3D" id="3.90.320.10">
    <property type="match status" value="1"/>
</dbReference>
<evidence type="ECO:0000313" key="2">
    <source>
        <dbReference type="EMBL" id="CAB4801881.1"/>
    </source>
</evidence>
<dbReference type="Pfam" id="PF12705">
    <property type="entry name" value="PDDEXK_1"/>
    <property type="match status" value="1"/>
</dbReference>
<dbReference type="AlphaFoldDB" id="A0A6J6XWV7"/>
<gene>
    <name evidence="2" type="ORF">UFOPK2975_01296</name>
</gene>
<accession>A0A6J6XWV7</accession>
<protein>
    <submittedName>
        <fullName evidence="2">Unannotated protein</fullName>
    </submittedName>
</protein>
<reference evidence="2" key="1">
    <citation type="submission" date="2020-05" db="EMBL/GenBank/DDBJ databases">
        <authorList>
            <person name="Chiriac C."/>
            <person name="Salcher M."/>
            <person name="Ghai R."/>
            <person name="Kavagutti S V."/>
        </authorList>
    </citation>
    <scope>NUCLEOTIDE SEQUENCE</scope>
</reference>